<evidence type="ECO:0000313" key="2">
    <source>
        <dbReference type="Proteomes" id="UP000831785"/>
    </source>
</evidence>
<accession>A0ABY4FG68</accession>
<dbReference type="Proteomes" id="UP000831785">
    <property type="component" value="Chromosome"/>
</dbReference>
<dbReference type="EMBL" id="CP095049">
    <property type="protein sequence ID" value="UOQ55689.1"/>
    <property type="molecule type" value="Genomic_DNA"/>
</dbReference>
<dbReference type="InterPro" id="IPR007344">
    <property type="entry name" value="GrpB/CoaE"/>
</dbReference>
<sequence length="154" mass="17576">MGSTAVPGLSAKDVIDVQLTVATLAQASGWLAALRRVGFRRGEDWQYDIFHPLPSDSPELRKLYLREPAGERRLHLHVRGAGRFNARYALLCRDYLRAHAPARQEYELLKQRAAQLFPTSIEGDLFLKEPVFHLLYQAAELWAEKVGWQLPQPE</sequence>
<dbReference type="InterPro" id="IPR043519">
    <property type="entry name" value="NT_sf"/>
</dbReference>
<evidence type="ECO:0000313" key="1">
    <source>
        <dbReference type="EMBL" id="UOQ55689.1"/>
    </source>
</evidence>
<dbReference type="Pfam" id="PF04229">
    <property type="entry name" value="GrpB"/>
    <property type="match status" value="1"/>
</dbReference>
<dbReference type="Gene3D" id="3.30.460.10">
    <property type="entry name" value="Beta Polymerase, domain 2"/>
    <property type="match status" value="1"/>
</dbReference>
<gene>
    <name evidence="1" type="ORF">MUN80_14085</name>
</gene>
<dbReference type="PANTHER" id="PTHR34822:SF1">
    <property type="entry name" value="GRPB FAMILY PROTEIN"/>
    <property type="match status" value="1"/>
</dbReference>
<reference evidence="1 2" key="1">
    <citation type="submission" date="2022-04" db="EMBL/GenBank/DDBJ databases">
        <title>Hymenobacter sp. isolated from the air.</title>
        <authorList>
            <person name="Won M."/>
            <person name="Lee C.-M."/>
            <person name="Woen H.-Y."/>
            <person name="Kwon S.-W."/>
        </authorList>
    </citation>
    <scope>NUCLEOTIDE SEQUENCE [LARGE SCALE GENOMIC DNA]</scope>
    <source>
        <strain evidence="2">5116 S-27</strain>
    </source>
</reference>
<name>A0ABY4FG68_9BACT</name>
<organism evidence="1 2">
    <name type="scientific">Hymenobacter cellulosivorans</name>
    <dbReference type="NCBI Taxonomy" id="2932249"/>
    <lineage>
        <taxon>Bacteria</taxon>
        <taxon>Pseudomonadati</taxon>
        <taxon>Bacteroidota</taxon>
        <taxon>Cytophagia</taxon>
        <taxon>Cytophagales</taxon>
        <taxon>Hymenobacteraceae</taxon>
        <taxon>Hymenobacter</taxon>
    </lineage>
</organism>
<proteinExistence type="predicted"/>
<keyword evidence="2" id="KW-1185">Reference proteome</keyword>
<protein>
    <submittedName>
        <fullName evidence="1">GrpB family protein</fullName>
    </submittedName>
</protein>
<dbReference type="SUPFAM" id="SSF81301">
    <property type="entry name" value="Nucleotidyltransferase"/>
    <property type="match status" value="1"/>
</dbReference>
<dbReference type="PANTHER" id="PTHR34822">
    <property type="entry name" value="GRPB DOMAIN PROTEIN (AFU_ORTHOLOGUE AFUA_1G01530)"/>
    <property type="match status" value="1"/>
</dbReference>